<evidence type="ECO:0000313" key="3">
    <source>
        <dbReference type="Proteomes" id="UP001286313"/>
    </source>
</evidence>
<keyword evidence="1" id="KW-0732">Signal</keyword>
<proteinExistence type="predicted"/>
<organism evidence="2 3">
    <name type="scientific">Petrolisthes cinctipes</name>
    <name type="common">Flat porcelain crab</name>
    <dbReference type="NCBI Taxonomy" id="88211"/>
    <lineage>
        <taxon>Eukaryota</taxon>
        <taxon>Metazoa</taxon>
        <taxon>Ecdysozoa</taxon>
        <taxon>Arthropoda</taxon>
        <taxon>Crustacea</taxon>
        <taxon>Multicrustacea</taxon>
        <taxon>Malacostraca</taxon>
        <taxon>Eumalacostraca</taxon>
        <taxon>Eucarida</taxon>
        <taxon>Decapoda</taxon>
        <taxon>Pleocyemata</taxon>
        <taxon>Anomura</taxon>
        <taxon>Galatheoidea</taxon>
        <taxon>Porcellanidae</taxon>
        <taxon>Petrolisthes</taxon>
    </lineage>
</organism>
<accession>A0AAE1BSZ3</accession>
<name>A0AAE1BSZ3_PETCI</name>
<sequence>MMRVPRATRHLLVVVMLVVVALSSAQAMPAHDDTWPGHQNTQQAHQQDLDDVKGLYPLLVLQLPNHQVQIPLLAIAPQKRNAELLNTLLGSLDLRNMHIAGRR</sequence>
<comment type="caution">
    <text evidence="2">The sequence shown here is derived from an EMBL/GenBank/DDBJ whole genome shotgun (WGS) entry which is preliminary data.</text>
</comment>
<keyword evidence="3" id="KW-1185">Reference proteome</keyword>
<protein>
    <submittedName>
        <fullName evidence="2">Uncharacterized protein</fullName>
    </submittedName>
</protein>
<feature type="chain" id="PRO_5042187666" evidence="1">
    <location>
        <begin position="28"/>
        <end position="103"/>
    </location>
</feature>
<evidence type="ECO:0000256" key="1">
    <source>
        <dbReference type="SAM" id="SignalP"/>
    </source>
</evidence>
<feature type="signal peptide" evidence="1">
    <location>
        <begin position="1"/>
        <end position="27"/>
    </location>
</feature>
<reference evidence="2" key="1">
    <citation type="submission" date="2023-10" db="EMBL/GenBank/DDBJ databases">
        <title>Genome assemblies of two species of porcelain crab, Petrolisthes cinctipes and Petrolisthes manimaculis (Anomura: Porcellanidae).</title>
        <authorList>
            <person name="Angst P."/>
        </authorList>
    </citation>
    <scope>NUCLEOTIDE SEQUENCE</scope>
    <source>
        <strain evidence="2">PB745_01</strain>
        <tissue evidence="2">Gill</tissue>
    </source>
</reference>
<dbReference type="AlphaFoldDB" id="A0AAE1BSZ3"/>
<dbReference type="Proteomes" id="UP001286313">
    <property type="component" value="Unassembled WGS sequence"/>
</dbReference>
<dbReference type="EMBL" id="JAWQEG010005937">
    <property type="protein sequence ID" value="KAK3856280.1"/>
    <property type="molecule type" value="Genomic_DNA"/>
</dbReference>
<gene>
    <name evidence="2" type="ORF">Pcinc_037389</name>
</gene>
<evidence type="ECO:0000313" key="2">
    <source>
        <dbReference type="EMBL" id="KAK3856280.1"/>
    </source>
</evidence>